<dbReference type="OrthoDB" id="5195129at2"/>
<evidence type="ECO:0000313" key="1">
    <source>
        <dbReference type="EMBL" id="RJL19720.1"/>
    </source>
</evidence>
<name>A0A3A4AGZ1_9ACTN</name>
<reference evidence="1 2" key="1">
    <citation type="submission" date="2018-09" db="EMBL/GenBank/DDBJ databases">
        <title>YIM 75507 draft genome.</title>
        <authorList>
            <person name="Tang S."/>
            <person name="Feng Y."/>
        </authorList>
    </citation>
    <scope>NUCLEOTIDE SEQUENCE [LARGE SCALE GENOMIC DNA]</scope>
    <source>
        <strain evidence="1 2">YIM 75507</strain>
    </source>
</reference>
<dbReference type="EMBL" id="QZEY01000035">
    <property type="protein sequence ID" value="RJL19720.1"/>
    <property type="molecule type" value="Genomic_DNA"/>
</dbReference>
<proteinExistence type="predicted"/>
<organism evidence="1 2">
    <name type="scientific">Bailinhaonella thermotolerans</name>
    <dbReference type="NCBI Taxonomy" id="1070861"/>
    <lineage>
        <taxon>Bacteria</taxon>
        <taxon>Bacillati</taxon>
        <taxon>Actinomycetota</taxon>
        <taxon>Actinomycetes</taxon>
        <taxon>Streptosporangiales</taxon>
        <taxon>Streptosporangiaceae</taxon>
        <taxon>Bailinhaonella</taxon>
    </lineage>
</organism>
<dbReference type="AlphaFoldDB" id="A0A3A4AGZ1"/>
<protein>
    <submittedName>
        <fullName evidence="1">Uncharacterized protein</fullName>
    </submittedName>
</protein>
<sequence>MATTLIPPRRLAELHARGRAEAARAPFVDPDAVAAGMRVLGQRGEEWAVSVLGRPLTRRSRAHHSIPFFYDGDFEILVLADTEETDILLSRAT</sequence>
<accession>A0A3A4AGZ1</accession>
<gene>
    <name evidence="1" type="ORF">D5H75_40045</name>
</gene>
<dbReference type="RefSeq" id="WP_119931865.1">
    <property type="nucleotide sequence ID" value="NZ_QZEY01000035.1"/>
</dbReference>
<comment type="caution">
    <text evidence="1">The sequence shown here is derived from an EMBL/GenBank/DDBJ whole genome shotgun (WGS) entry which is preliminary data.</text>
</comment>
<evidence type="ECO:0000313" key="2">
    <source>
        <dbReference type="Proteomes" id="UP000265768"/>
    </source>
</evidence>
<dbReference type="Proteomes" id="UP000265768">
    <property type="component" value="Unassembled WGS sequence"/>
</dbReference>
<keyword evidence="2" id="KW-1185">Reference proteome</keyword>